<dbReference type="Pfam" id="PF01257">
    <property type="entry name" value="2Fe-2S_thioredx"/>
    <property type="match status" value="1"/>
</dbReference>
<dbReference type="Proteomes" id="UP001597053">
    <property type="component" value="Unassembled WGS sequence"/>
</dbReference>
<name>A0ABW3A3Z3_9ACTN</name>
<dbReference type="PANTHER" id="PTHR43342">
    <property type="entry name" value="NADH-QUINONE OXIDOREDUCTASE, E SUBUNIT"/>
    <property type="match status" value="1"/>
</dbReference>
<dbReference type="InterPro" id="IPR036249">
    <property type="entry name" value="Thioredoxin-like_sf"/>
</dbReference>
<protein>
    <submittedName>
        <fullName evidence="1">NAD(P)H-dependent oxidoreductase subunit E</fullName>
    </submittedName>
</protein>
<dbReference type="SUPFAM" id="SSF52833">
    <property type="entry name" value="Thioredoxin-like"/>
    <property type="match status" value="1"/>
</dbReference>
<dbReference type="CDD" id="cd03064">
    <property type="entry name" value="TRX_Fd_NuoE"/>
    <property type="match status" value="1"/>
</dbReference>
<comment type="caution">
    <text evidence="1">The sequence shown here is derived from an EMBL/GenBank/DDBJ whole genome shotgun (WGS) entry which is preliminary data.</text>
</comment>
<reference evidence="2" key="1">
    <citation type="journal article" date="2019" name="Int. J. Syst. Evol. Microbiol.">
        <title>The Global Catalogue of Microorganisms (GCM) 10K type strain sequencing project: providing services to taxonomists for standard genome sequencing and annotation.</title>
        <authorList>
            <consortium name="The Broad Institute Genomics Platform"/>
            <consortium name="The Broad Institute Genome Sequencing Center for Infectious Disease"/>
            <person name="Wu L."/>
            <person name="Ma J."/>
        </authorList>
    </citation>
    <scope>NUCLEOTIDE SEQUENCE [LARGE SCALE GENOMIC DNA]</scope>
    <source>
        <strain evidence="2">JCM 32148</strain>
    </source>
</reference>
<evidence type="ECO:0000313" key="1">
    <source>
        <dbReference type="EMBL" id="MFD0785206.1"/>
    </source>
</evidence>
<keyword evidence="2" id="KW-1185">Reference proteome</keyword>
<feature type="non-terminal residue" evidence="1">
    <location>
        <position position="209"/>
    </location>
</feature>
<dbReference type="EMBL" id="JBHTHM010000723">
    <property type="protein sequence ID" value="MFD0785206.1"/>
    <property type="molecule type" value="Genomic_DNA"/>
</dbReference>
<gene>
    <name evidence="1" type="ORF">ACFQZ8_14970</name>
</gene>
<dbReference type="PANTHER" id="PTHR43342:SF1">
    <property type="entry name" value="BIFURCATING [FEFE] HYDROGENASE GAMMA SUBUNIT"/>
    <property type="match status" value="1"/>
</dbReference>
<dbReference type="Gene3D" id="3.40.30.10">
    <property type="entry name" value="Glutaredoxin"/>
    <property type="match status" value="1"/>
</dbReference>
<dbReference type="InterPro" id="IPR042128">
    <property type="entry name" value="NuoE_dom"/>
</dbReference>
<proteinExistence type="predicted"/>
<dbReference type="InterPro" id="IPR028431">
    <property type="entry name" value="NADP_DH_HndA-like"/>
</dbReference>
<evidence type="ECO:0000313" key="2">
    <source>
        <dbReference type="Proteomes" id="UP001597053"/>
    </source>
</evidence>
<sequence>MGEPREAFVELQERLGRPGTRILDRLRRAQAEDGSVDAGDLTRAAEQFGWPVAAVTGSATYYADFAEGRQGRRHVRVCEGTSCFVSGQGQQLAHLERALGVRQGECAPDGSVSLQGVRCLGYCYDSPALLDGDRPCSGETLAALFGDPLAARRRTRHERVEPLKMGAAEIPYASAAERPVVLAGLLGGEEPWAVWPGVVTTGSPGQVMS</sequence>
<accession>A0ABW3A3Z3</accession>
<organism evidence="1 2">
    <name type="scientific">Micromonospora azadirachtae</name>
    <dbReference type="NCBI Taxonomy" id="1970735"/>
    <lineage>
        <taxon>Bacteria</taxon>
        <taxon>Bacillati</taxon>
        <taxon>Actinomycetota</taxon>
        <taxon>Actinomycetes</taxon>
        <taxon>Micromonosporales</taxon>
        <taxon>Micromonosporaceae</taxon>
        <taxon>Micromonospora</taxon>
    </lineage>
</organism>